<feature type="domain" description="J" evidence="3">
    <location>
        <begin position="12"/>
        <end position="78"/>
    </location>
</feature>
<dbReference type="EMBL" id="JAGMVJ010000015">
    <property type="protein sequence ID" value="KAH7081007.1"/>
    <property type="molecule type" value="Genomic_DNA"/>
</dbReference>
<feature type="compositionally biased region" description="Basic and acidic residues" evidence="2">
    <location>
        <begin position="371"/>
        <end position="401"/>
    </location>
</feature>
<dbReference type="Pfam" id="PF00226">
    <property type="entry name" value="DnaJ"/>
    <property type="match status" value="1"/>
</dbReference>
<dbReference type="Gene3D" id="1.10.287.110">
    <property type="entry name" value="DnaJ domain"/>
    <property type="match status" value="1"/>
</dbReference>
<organism evidence="4 5">
    <name type="scientific">Paraphoma chrysanthemicola</name>
    <dbReference type="NCBI Taxonomy" id="798071"/>
    <lineage>
        <taxon>Eukaryota</taxon>
        <taxon>Fungi</taxon>
        <taxon>Dikarya</taxon>
        <taxon>Ascomycota</taxon>
        <taxon>Pezizomycotina</taxon>
        <taxon>Dothideomycetes</taxon>
        <taxon>Pleosporomycetidae</taxon>
        <taxon>Pleosporales</taxon>
        <taxon>Pleosporineae</taxon>
        <taxon>Phaeosphaeriaceae</taxon>
        <taxon>Paraphoma</taxon>
    </lineage>
</organism>
<feature type="region of interest" description="Disordered" evidence="2">
    <location>
        <begin position="194"/>
        <end position="261"/>
    </location>
</feature>
<dbReference type="PROSITE" id="PS50076">
    <property type="entry name" value="DNAJ_2"/>
    <property type="match status" value="1"/>
</dbReference>
<dbReference type="InterPro" id="IPR036869">
    <property type="entry name" value="J_dom_sf"/>
</dbReference>
<gene>
    <name evidence="4" type="ORF">FB567DRAFT_117695</name>
</gene>
<sequence>MSARPTEPVGPDHYGALELDSDATNLMIKKAYRRLALKYHPDKQAAGEVKDDSKFKIIQNSYETLMCPDQKANWEYEYPNIYELWKNYRRDLADWERRTAAEAEAEAERARNQTQQEEADRRRNIWLMCEAQKERRVVEAEEDILHFARWGNYMPLFCYCKGCKQRRKRLAYERHSGLRAPTADEYAEYVQMKQEEAERRQQETMRRRREEQDAEARERIKKAQEKADRVKRAEERKRAAKEKVKAARSGEAMRRRQEENERKAIKDMAMAYNAERRKGFVAKMREESKKGDASLDETYTIDLQWKKVKRATKCLFCEEQIKYYSFQCPEGGATACNPCLKGMSRVTAAEIVDLECKMRNMGVDEEEYDDDRGNGDVSEEKSRDGSILDEEQAREASEDDE</sequence>
<dbReference type="SUPFAM" id="SSF46565">
    <property type="entry name" value="Chaperone J-domain"/>
    <property type="match status" value="1"/>
</dbReference>
<comment type="caution">
    <text evidence="4">The sequence shown here is derived from an EMBL/GenBank/DDBJ whole genome shotgun (WGS) entry which is preliminary data.</text>
</comment>
<feature type="compositionally biased region" description="Basic and acidic residues" evidence="2">
    <location>
        <begin position="251"/>
        <end position="261"/>
    </location>
</feature>
<name>A0A8K0R2L4_9PLEO</name>
<accession>A0A8K0R2L4</accession>
<dbReference type="PANTHER" id="PTHR24074">
    <property type="entry name" value="CO-CHAPERONE PROTEIN DJLA"/>
    <property type="match status" value="1"/>
</dbReference>
<dbReference type="SMART" id="SM00271">
    <property type="entry name" value="DnaJ"/>
    <property type="match status" value="1"/>
</dbReference>
<feature type="coiled-coil region" evidence="1">
    <location>
        <begin position="93"/>
        <end position="120"/>
    </location>
</feature>
<feature type="region of interest" description="Disordered" evidence="2">
    <location>
        <begin position="363"/>
        <end position="401"/>
    </location>
</feature>
<evidence type="ECO:0000256" key="2">
    <source>
        <dbReference type="SAM" id="MobiDB-lite"/>
    </source>
</evidence>
<feature type="compositionally biased region" description="Basic and acidic residues" evidence="2">
    <location>
        <begin position="194"/>
        <end position="245"/>
    </location>
</feature>
<evidence type="ECO:0000313" key="4">
    <source>
        <dbReference type="EMBL" id="KAH7081007.1"/>
    </source>
</evidence>
<dbReference type="AlphaFoldDB" id="A0A8K0R2L4"/>
<dbReference type="CDD" id="cd06257">
    <property type="entry name" value="DnaJ"/>
    <property type="match status" value="1"/>
</dbReference>
<keyword evidence="5" id="KW-1185">Reference proteome</keyword>
<dbReference type="Proteomes" id="UP000813461">
    <property type="component" value="Unassembled WGS sequence"/>
</dbReference>
<dbReference type="InterPro" id="IPR050817">
    <property type="entry name" value="DjlA_DnaK_co-chaperone"/>
</dbReference>
<proteinExistence type="predicted"/>
<dbReference type="InterPro" id="IPR001623">
    <property type="entry name" value="DnaJ_domain"/>
</dbReference>
<dbReference type="PRINTS" id="PR00625">
    <property type="entry name" value="JDOMAIN"/>
</dbReference>
<evidence type="ECO:0000259" key="3">
    <source>
        <dbReference type="PROSITE" id="PS50076"/>
    </source>
</evidence>
<evidence type="ECO:0000256" key="1">
    <source>
        <dbReference type="SAM" id="Coils"/>
    </source>
</evidence>
<reference evidence="4" key="1">
    <citation type="journal article" date="2021" name="Nat. Commun.">
        <title>Genetic determinants of endophytism in the Arabidopsis root mycobiome.</title>
        <authorList>
            <person name="Mesny F."/>
            <person name="Miyauchi S."/>
            <person name="Thiergart T."/>
            <person name="Pickel B."/>
            <person name="Atanasova L."/>
            <person name="Karlsson M."/>
            <person name="Huettel B."/>
            <person name="Barry K.W."/>
            <person name="Haridas S."/>
            <person name="Chen C."/>
            <person name="Bauer D."/>
            <person name="Andreopoulos W."/>
            <person name="Pangilinan J."/>
            <person name="LaButti K."/>
            <person name="Riley R."/>
            <person name="Lipzen A."/>
            <person name="Clum A."/>
            <person name="Drula E."/>
            <person name="Henrissat B."/>
            <person name="Kohler A."/>
            <person name="Grigoriev I.V."/>
            <person name="Martin F.M."/>
            <person name="Hacquard S."/>
        </authorList>
    </citation>
    <scope>NUCLEOTIDE SEQUENCE</scope>
    <source>
        <strain evidence="4">MPI-SDFR-AT-0120</strain>
    </source>
</reference>
<keyword evidence="1" id="KW-0175">Coiled coil</keyword>
<protein>
    <recommendedName>
        <fullName evidence="3">J domain-containing protein</fullName>
    </recommendedName>
</protein>
<evidence type="ECO:0000313" key="5">
    <source>
        <dbReference type="Proteomes" id="UP000813461"/>
    </source>
</evidence>
<dbReference type="OrthoDB" id="10250354at2759"/>